<feature type="domain" description="RNA polymerase sigma-70 region 2" evidence="6">
    <location>
        <begin position="145"/>
        <end position="215"/>
    </location>
</feature>
<comment type="similarity">
    <text evidence="1">Belongs to the sigma-70 factor family. ECF subfamily.</text>
</comment>
<dbReference type="GO" id="GO:0003677">
    <property type="term" value="F:DNA binding"/>
    <property type="evidence" value="ECO:0007669"/>
    <property type="project" value="InterPro"/>
</dbReference>
<dbReference type="InterPro" id="IPR039425">
    <property type="entry name" value="RNA_pol_sigma-70-like"/>
</dbReference>
<dbReference type="GO" id="GO:0006352">
    <property type="term" value="P:DNA-templated transcription initiation"/>
    <property type="evidence" value="ECO:0007669"/>
    <property type="project" value="InterPro"/>
</dbReference>
<dbReference type="NCBIfam" id="TIGR02937">
    <property type="entry name" value="sigma70-ECF"/>
    <property type="match status" value="1"/>
</dbReference>
<evidence type="ECO:0000256" key="2">
    <source>
        <dbReference type="ARBA" id="ARBA00023015"/>
    </source>
</evidence>
<evidence type="ECO:0000313" key="9">
    <source>
        <dbReference type="Proteomes" id="UP000032545"/>
    </source>
</evidence>
<feature type="compositionally biased region" description="Low complexity" evidence="5">
    <location>
        <begin position="69"/>
        <end position="108"/>
    </location>
</feature>
<dbReference type="AlphaFoldDB" id="A0A0D8BIH1"/>
<dbReference type="InterPro" id="IPR013325">
    <property type="entry name" value="RNA_pol_sigma_r2"/>
</dbReference>
<evidence type="ECO:0000256" key="5">
    <source>
        <dbReference type="SAM" id="MobiDB-lite"/>
    </source>
</evidence>
<evidence type="ECO:0000259" key="6">
    <source>
        <dbReference type="Pfam" id="PF04542"/>
    </source>
</evidence>
<feature type="region of interest" description="Disordered" evidence="5">
    <location>
        <begin position="57"/>
        <end position="126"/>
    </location>
</feature>
<evidence type="ECO:0000256" key="3">
    <source>
        <dbReference type="ARBA" id="ARBA00023082"/>
    </source>
</evidence>
<dbReference type="InterPro" id="IPR013324">
    <property type="entry name" value="RNA_pol_sigma_r3/r4-like"/>
</dbReference>
<dbReference type="RefSeq" id="WP_044885149.1">
    <property type="nucleotide sequence ID" value="NZ_JYFN01000015.1"/>
</dbReference>
<dbReference type="Pfam" id="PF04542">
    <property type="entry name" value="Sigma70_r2"/>
    <property type="match status" value="1"/>
</dbReference>
<dbReference type="SUPFAM" id="SSF88659">
    <property type="entry name" value="Sigma3 and sigma4 domains of RNA polymerase sigma factors"/>
    <property type="match status" value="1"/>
</dbReference>
<evidence type="ECO:0000256" key="1">
    <source>
        <dbReference type="ARBA" id="ARBA00010641"/>
    </source>
</evidence>
<dbReference type="Gene3D" id="1.10.1740.10">
    <property type="match status" value="1"/>
</dbReference>
<dbReference type="PATRIC" id="fig|1502723.3.peg.1486"/>
<dbReference type="PANTHER" id="PTHR43133">
    <property type="entry name" value="RNA POLYMERASE ECF-TYPE SIGMA FACTO"/>
    <property type="match status" value="1"/>
</dbReference>
<dbReference type="InterPro" id="IPR013249">
    <property type="entry name" value="RNA_pol_sigma70_r4_t2"/>
</dbReference>
<name>A0A0D8BIH1_9ACTN</name>
<proteinExistence type="inferred from homology"/>
<dbReference type="OrthoDB" id="261230at2"/>
<gene>
    <name evidence="8" type="ORF">FF36_02415</name>
</gene>
<dbReference type="InterPro" id="IPR014284">
    <property type="entry name" value="RNA_pol_sigma-70_dom"/>
</dbReference>
<keyword evidence="2" id="KW-0805">Transcription regulation</keyword>
<dbReference type="InterPro" id="IPR007627">
    <property type="entry name" value="RNA_pol_sigma70_r2"/>
</dbReference>
<evidence type="ECO:0000259" key="7">
    <source>
        <dbReference type="Pfam" id="PF08281"/>
    </source>
</evidence>
<dbReference type="CDD" id="cd06171">
    <property type="entry name" value="Sigma70_r4"/>
    <property type="match status" value="1"/>
</dbReference>
<dbReference type="InterPro" id="IPR036388">
    <property type="entry name" value="WH-like_DNA-bd_sf"/>
</dbReference>
<evidence type="ECO:0000256" key="4">
    <source>
        <dbReference type="ARBA" id="ARBA00023163"/>
    </source>
</evidence>
<keyword evidence="9" id="KW-1185">Reference proteome</keyword>
<dbReference type="Pfam" id="PF08281">
    <property type="entry name" value="Sigma70_r4_2"/>
    <property type="match status" value="1"/>
</dbReference>
<comment type="caution">
    <text evidence="8">The sequence shown here is derived from an EMBL/GenBank/DDBJ whole genome shotgun (WGS) entry which is preliminary data.</text>
</comment>
<dbReference type="PANTHER" id="PTHR43133:SF57">
    <property type="entry name" value="RNA POLYMERASE SIGMA-70 FACTOR"/>
    <property type="match status" value="1"/>
</dbReference>
<dbReference type="Proteomes" id="UP000032545">
    <property type="component" value="Unassembled WGS sequence"/>
</dbReference>
<keyword evidence="3" id="KW-0731">Sigma factor</keyword>
<dbReference type="EMBL" id="JYFN01000015">
    <property type="protein sequence ID" value="KJE23212.1"/>
    <property type="molecule type" value="Genomic_DNA"/>
</dbReference>
<dbReference type="GO" id="GO:0016987">
    <property type="term" value="F:sigma factor activity"/>
    <property type="evidence" value="ECO:0007669"/>
    <property type="project" value="UniProtKB-KW"/>
</dbReference>
<dbReference type="Gene3D" id="1.10.10.10">
    <property type="entry name" value="Winged helix-like DNA-binding domain superfamily/Winged helix DNA-binding domain"/>
    <property type="match status" value="1"/>
</dbReference>
<protein>
    <submittedName>
        <fullName evidence="8">RNA polymerase sigma factor, sigma-70 family</fullName>
    </submittedName>
</protein>
<organism evidence="8 9">
    <name type="scientific">Frankia torreyi</name>
    <dbReference type="NCBI Taxonomy" id="1856"/>
    <lineage>
        <taxon>Bacteria</taxon>
        <taxon>Bacillati</taxon>
        <taxon>Actinomycetota</taxon>
        <taxon>Actinomycetes</taxon>
        <taxon>Frankiales</taxon>
        <taxon>Frankiaceae</taxon>
        <taxon>Frankia</taxon>
    </lineage>
</organism>
<accession>A0A0D8BIH1</accession>
<reference evidence="9" key="1">
    <citation type="submission" date="2015-02" db="EMBL/GenBank/DDBJ databases">
        <title>Draft Genome of Frankia sp. CpI1-S.</title>
        <authorList>
            <person name="Oshone R.T."/>
            <person name="Ngom M."/>
            <person name="Ghodhbane-Gtari F."/>
            <person name="Gtari M."/>
            <person name="Morris K."/>
            <person name="Thomas K."/>
            <person name="Sen A."/>
            <person name="Tisa L.S."/>
        </authorList>
    </citation>
    <scope>NUCLEOTIDE SEQUENCE [LARGE SCALE GENOMIC DNA]</scope>
    <source>
        <strain evidence="9">CpI1-S</strain>
    </source>
</reference>
<feature type="domain" description="RNA polymerase sigma factor 70 region 4 type 2" evidence="7">
    <location>
        <begin position="250"/>
        <end position="302"/>
    </location>
</feature>
<reference evidence="8 9" key="2">
    <citation type="journal article" date="2016" name="Genome Announc.">
        <title>Permanent Draft Genome Sequences for Two Variants of Frankia sp. Strain CpI1, the First Frankia Strain Isolated from Root Nodules of Comptonia peregrina.</title>
        <authorList>
            <person name="Oshone R."/>
            <person name="Hurst S.G.IV."/>
            <person name="Abebe-Akele F."/>
            <person name="Simpson S."/>
            <person name="Morris K."/>
            <person name="Thomas W.K."/>
            <person name="Tisa L.S."/>
        </authorList>
    </citation>
    <scope>NUCLEOTIDE SEQUENCE [LARGE SCALE GENOMIC DNA]</scope>
    <source>
        <strain evidence="9">CpI1-S</strain>
    </source>
</reference>
<sequence>MTDCTLADLAAGLAAVRRGPGAWTRPPAPLLPTRAQIRTTLSRFGLGIAAVTAPLPAAGPITKTPPPAGGAAPATTTAPAHPNAGADAVRVGPAARRGRTAAGELGAGSPAQGRGTAAPDGPTESERAALVARARQGDTEAFGLLYDHYAELVFRYALYRLGGDPAAAEDIVSETFLRALRTIGAFRWQGRDIGAWFVTIARNLLIDQARSARRRFEIPTADILAAADERATALAVPGPEESIVAVLTHRELLDAVRRLRPDQQECIALRFLEGLSVRETALAMGRTEGAVRALQLRAIRALARSLPAAGPA</sequence>
<dbReference type="SUPFAM" id="SSF88946">
    <property type="entry name" value="Sigma2 domain of RNA polymerase sigma factors"/>
    <property type="match status" value="1"/>
</dbReference>
<evidence type="ECO:0000313" key="8">
    <source>
        <dbReference type="EMBL" id="KJE23212.1"/>
    </source>
</evidence>
<keyword evidence="4" id="KW-0804">Transcription</keyword>